<dbReference type="EMBL" id="JANPWB010000008">
    <property type="protein sequence ID" value="KAJ1161206.1"/>
    <property type="molecule type" value="Genomic_DNA"/>
</dbReference>
<evidence type="ECO:0000313" key="2">
    <source>
        <dbReference type="EMBL" id="KAJ1161206.1"/>
    </source>
</evidence>
<protein>
    <submittedName>
        <fullName evidence="2">Uncharacterized protein</fullName>
    </submittedName>
</protein>
<feature type="region of interest" description="Disordered" evidence="1">
    <location>
        <begin position="1"/>
        <end position="56"/>
    </location>
</feature>
<evidence type="ECO:0000313" key="3">
    <source>
        <dbReference type="Proteomes" id="UP001066276"/>
    </source>
</evidence>
<sequence length="107" mass="11661">MDFPRLSPPHVYAGRWSAPGSPREFGGKSPPGAPKVRRERECSSRDPMSFCSDMRPPRHVGLAEARAPQSLTARSDRRAGRLCPPLSPVLCSGSNCAAYQINALNTR</sequence>
<organism evidence="2 3">
    <name type="scientific">Pleurodeles waltl</name>
    <name type="common">Iberian ribbed newt</name>
    <dbReference type="NCBI Taxonomy" id="8319"/>
    <lineage>
        <taxon>Eukaryota</taxon>
        <taxon>Metazoa</taxon>
        <taxon>Chordata</taxon>
        <taxon>Craniata</taxon>
        <taxon>Vertebrata</taxon>
        <taxon>Euteleostomi</taxon>
        <taxon>Amphibia</taxon>
        <taxon>Batrachia</taxon>
        <taxon>Caudata</taxon>
        <taxon>Salamandroidea</taxon>
        <taxon>Salamandridae</taxon>
        <taxon>Pleurodelinae</taxon>
        <taxon>Pleurodeles</taxon>
    </lineage>
</organism>
<gene>
    <name evidence="2" type="ORF">NDU88_001693</name>
</gene>
<evidence type="ECO:0000256" key="1">
    <source>
        <dbReference type="SAM" id="MobiDB-lite"/>
    </source>
</evidence>
<accession>A0AAV7S8Q3</accession>
<keyword evidence="3" id="KW-1185">Reference proteome</keyword>
<proteinExistence type="predicted"/>
<dbReference type="Proteomes" id="UP001066276">
    <property type="component" value="Chromosome 4_2"/>
</dbReference>
<name>A0AAV7S8Q3_PLEWA</name>
<comment type="caution">
    <text evidence="2">The sequence shown here is derived from an EMBL/GenBank/DDBJ whole genome shotgun (WGS) entry which is preliminary data.</text>
</comment>
<dbReference type="AlphaFoldDB" id="A0AAV7S8Q3"/>
<reference evidence="2" key="1">
    <citation type="journal article" date="2022" name="bioRxiv">
        <title>Sequencing and chromosome-scale assembly of the giantPleurodeles waltlgenome.</title>
        <authorList>
            <person name="Brown T."/>
            <person name="Elewa A."/>
            <person name="Iarovenko S."/>
            <person name="Subramanian E."/>
            <person name="Araus A.J."/>
            <person name="Petzold A."/>
            <person name="Susuki M."/>
            <person name="Suzuki K.-i.T."/>
            <person name="Hayashi T."/>
            <person name="Toyoda A."/>
            <person name="Oliveira C."/>
            <person name="Osipova E."/>
            <person name="Leigh N.D."/>
            <person name="Simon A."/>
            <person name="Yun M.H."/>
        </authorList>
    </citation>
    <scope>NUCLEOTIDE SEQUENCE</scope>
    <source>
        <strain evidence="2">20211129_DDA</strain>
        <tissue evidence="2">Liver</tissue>
    </source>
</reference>